<proteinExistence type="predicted"/>
<dbReference type="InterPro" id="IPR012340">
    <property type="entry name" value="NA-bd_OB-fold"/>
</dbReference>
<protein>
    <submittedName>
        <fullName evidence="3">Uncharacterized protein F18N11.110</fullName>
    </submittedName>
</protein>
<evidence type="ECO:0000313" key="3">
    <source>
        <dbReference type="EMBL" id="CAB72484.1"/>
    </source>
</evidence>
<dbReference type="Pfam" id="PF02721">
    <property type="entry name" value="DUF223"/>
    <property type="match status" value="1"/>
</dbReference>
<feature type="region of interest" description="Disordered" evidence="1">
    <location>
        <begin position="1"/>
        <end position="20"/>
    </location>
</feature>
<dbReference type="PIR" id="T47475">
    <property type="entry name" value="T47475"/>
</dbReference>
<evidence type="ECO:0000259" key="2">
    <source>
        <dbReference type="Pfam" id="PF02721"/>
    </source>
</evidence>
<feature type="domain" description="Replication protein A 70 kDa DNA-binding subunit B/D first OB fold" evidence="2">
    <location>
        <begin position="59"/>
        <end position="165"/>
    </location>
</feature>
<dbReference type="EMBL" id="AL132953">
    <property type="protein sequence ID" value="CAB72484.1"/>
    <property type="molecule type" value="Genomic_DNA"/>
</dbReference>
<gene>
    <name evidence="3" type="primary">F18N11.110</name>
</gene>
<reference evidence="3" key="3">
    <citation type="submission" date="2000-02" db="EMBL/GenBank/DDBJ databases">
        <authorList>
            <person name="EU Arabidopsis sequencing project"/>
        </authorList>
    </citation>
    <scope>NUCLEOTIDE SEQUENCE</scope>
</reference>
<name>Q9M3E3_ARATH</name>
<reference evidence="3" key="1">
    <citation type="submission" date="1999-11" db="EMBL/GenBank/DDBJ databases">
        <authorList>
            <person name="Jordan N."/>
            <person name="Bangert S."/>
            <person name="Wiedelmann R."/>
            <person name="Voss H."/>
            <person name="Unseld M."/>
            <person name="Mewes H.W."/>
            <person name="Lemcke K."/>
            <person name="Mayer K.F.X."/>
            <person name="Quetier F."/>
            <person name="Salanoubat M."/>
        </authorList>
    </citation>
    <scope>NUCLEOTIDE SEQUENCE</scope>
</reference>
<dbReference type="CDD" id="cd04481">
    <property type="entry name" value="RPA1_DBD_B_like"/>
    <property type="match status" value="1"/>
</dbReference>
<dbReference type="SUPFAM" id="SSF50249">
    <property type="entry name" value="Nucleic acid-binding proteins"/>
    <property type="match status" value="2"/>
</dbReference>
<evidence type="ECO:0000256" key="1">
    <source>
        <dbReference type="SAM" id="MobiDB-lite"/>
    </source>
</evidence>
<dbReference type="CDD" id="cd04480">
    <property type="entry name" value="RPA1_DBD_A_like"/>
    <property type="match status" value="1"/>
</dbReference>
<feature type="compositionally biased region" description="Low complexity" evidence="1">
    <location>
        <begin position="10"/>
        <end position="20"/>
    </location>
</feature>
<organism evidence="3">
    <name type="scientific">Arabidopsis thaliana</name>
    <name type="common">Mouse-ear cress</name>
    <dbReference type="NCBI Taxonomy" id="3702"/>
    <lineage>
        <taxon>Eukaryota</taxon>
        <taxon>Viridiplantae</taxon>
        <taxon>Streptophyta</taxon>
        <taxon>Embryophyta</taxon>
        <taxon>Tracheophyta</taxon>
        <taxon>Spermatophyta</taxon>
        <taxon>Magnoliopsida</taxon>
        <taxon>eudicotyledons</taxon>
        <taxon>Gunneridae</taxon>
        <taxon>Pentapetalae</taxon>
        <taxon>rosids</taxon>
        <taxon>malvids</taxon>
        <taxon>Brassicales</taxon>
        <taxon>Brassicaceae</taxon>
        <taxon>Camelineae</taxon>
        <taxon>Arabidopsis</taxon>
    </lineage>
</organism>
<sequence length="291" mass="33036">MNQSLFGKPSTTGSSGSTINTGGIPVNASVEIPIVASVDRWHCEYQSSRRKPSFVNMDGYHSVSELCPTISGWIICVFVVNVFKKFVAPDEFELGVILADQTGPRSRIKATIPRRLASFYFDRIREYEYEWIIITNFSVRNDAESVRATSHDYQIWFMEQTIVTKALKTDALSFWNFTPFENIIEKTVNKNVLVGAIIWQSRVTEGIDGVKFSLKILNQHNKVLYCEAHNQQALDFQAHFRSLCTPRIVVVLVCWRVSGHPKPKLVSHGPVSKVFGNLEIPEVDEIYNVVF</sequence>
<accession>Q9M3E3</accession>
<reference key="2">
    <citation type="journal article" date="2000" name="Nature">
        <title>Sequence and analysis of chromosome 3 of the plant Arabidopsis thaliana.</title>
        <authorList>
            <consortium name="European Union Chromosome 3 Arabidopsis Sequencing Consortium"/>
            <consortium name="Institute for Genomic Research"/>
            <consortium name="Kazusa DNA Research Institute"/>
            <person name="Salanoubat M."/>
            <person name="Lemcke K."/>
            <person name="Rieger M."/>
            <person name="Ansorge W."/>
            <person name="Unseld M."/>
            <person name="Fartmann B."/>
            <person name="Valle G."/>
            <person name="Blocker H."/>
            <person name="Perez-Alonso M."/>
            <person name="Obermaier B."/>
            <person name="Delseny M."/>
            <person name="Boutry M."/>
            <person name="Grivell L.A."/>
            <person name="Mache R."/>
            <person name="Puigdomenech P."/>
            <person name="De Simone V."/>
            <person name="Choisne N."/>
            <person name="Artiguenave F."/>
            <person name="Robert C."/>
            <person name="Brottier P."/>
            <person name="Wincker P."/>
            <person name="Cattolico L."/>
            <person name="Weissenbach J."/>
            <person name="Saurin W."/>
            <person name="Quetier F."/>
            <person name="Schafer M."/>
            <person name="Muller-Auer S."/>
            <person name="Gabel C."/>
            <person name="Fuchs M."/>
            <person name="Benes V."/>
            <person name="Wurmbach E."/>
            <person name="Drzonek H."/>
            <person name="Erfle H."/>
            <person name="Jordan N."/>
            <person name="Bangert S."/>
            <person name="Wiedelmann R."/>
            <person name="Kranz H."/>
            <person name="Voss H."/>
            <person name="Holland R."/>
            <person name="Brandt P."/>
            <person name="Nyakatura G."/>
            <person name="Vezzi A."/>
            <person name="D'Angelo M."/>
            <person name="Pallavicini A."/>
            <person name="Toppo S."/>
            <person name="Simionati B."/>
            <person name="Conrad A."/>
            <person name="Hornischer K."/>
            <person name="Kauer G."/>
            <person name="Lohnert T.H."/>
            <person name="Nordsiek G."/>
            <person name="Reichelt J."/>
            <person name="Scharfe M."/>
            <person name="Schon O."/>
            <person name="Bargues M."/>
            <person name="Terol J."/>
            <person name="Climent J."/>
            <person name="Navarro P."/>
            <person name="Collado C."/>
            <person name="Perez-Perez A."/>
            <person name="Ottenwalder B."/>
            <person name="Duchemin D."/>
            <person name="Cooke R."/>
            <person name="Laudie M."/>
            <person name="Berger-Llauro C."/>
            <person name="Purnelle B."/>
            <person name="Masuy D."/>
            <person name="de Haan M."/>
            <person name="Maarse A.C."/>
            <person name="Alcaraz J.P."/>
            <person name="Cottet A."/>
            <person name="Casacuberta E."/>
            <person name="Monfort A."/>
            <person name="Argiriou A."/>
            <person name="flores M."/>
            <person name="Liguori R."/>
            <person name="Vitale D."/>
            <person name="Mannhaupt G."/>
            <person name="Haase D."/>
            <person name="Schoof H."/>
            <person name="Rudd S."/>
            <person name="Zaccaria P."/>
            <person name="Mewes H.W."/>
            <person name="Mayer K.F."/>
            <person name="Kaul S."/>
            <person name="Town C.D."/>
            <person name="Koo H.L."/>
            <person name="Tallon L.J."/>
            <person name="Jenkins J."/>
            <person name="Rooney T."/>
            <person name="Rizzo M."/>
            <person name="Walts A."/>
            <person name="Utterback T."/>
            <person name="Fujii C.Y."/>
            <person name="Shea T.P."/>
            <person name="Creasy T.H."/>
            <person name="Haas B."/>
            <person name="Maiti R."/>
            <person name="Wu D."/>
            <person name="Peterson J."/>
            <person name="Van Aken S."/>
            <person name="Pai G."/>
            <person name="Militscher J."/>
            <person name="Sellers P."/>
            <person name="Gill J.E."/>
            <person name="Feldblyum T.V."/>
            <person name="Preuss D."/>
            <person name="Lin X."/>
            <person name="Nierman W.C."/>
            <person name="Salzberg S.L."/>
            <person name="White O."/>
            <person name="Venter J.C."/>
            <person name="Fraser C.M."/>
            <person name="Kaneko T."/>
            <person name="Nakamura Y."/>
            <person name="Sato S."/>
            <person name="Kato T."/>
            <person name="Asamizu E."/>
            <person name="Sasamoto S."/>
            <person name="Kimura T."/>
            <person name="Idesawa K."/>
            <person name="Kawashima K."/>
            <person name="Kishida Y."/>
            <person name="Kiyokawa C."/>
            <person name="Kohara M."/>
            <person name="Matsumoto M."/>
            <person name="Matsuno A."/>
            <person name="Muraki A."/>
            <person name="Nakayama S."/>
            <person name="Nakazaki N."/>
            <person name="Shinpo S."/>
            <person name="Takeuchi C."/>
            <person name="Wada T."/>
            <person name="Watanabe A."/>
            <person name="Yamada M."/>
            <person name="Yasuda M."/>
            <person name="Tabata S."/>
        </authorList>
    </citation>
    <scope>NUCLEOTIDE SEQUENCE [LARGE SCALE GENOMIC DNA]</scope>
    <source>
        <strain>cv. Columbia</strain>
    </source>
</reference>
<dbReference type="InterPro" id="IPR003871">
    <property type="entry name" value="RFA1B/D_OB_1st"/>
</dbReference>
<dbReference type="AlphaFoldDB" id="Q9M3E3"/>
<dbReference type="Gene3D" id="2.40.50.140">
    <property type="entry name" value="Nucleic acid-binding proteins"/>
    <property type="match status" value="1"/>
</dbReference>